<dbReference type="Proteomes" id="UP000236333">
    <property type="component" value="Unassembled WGS sequence"/>
</dbReference>
<proteinExistence type="predicted"/>
<evidence type="ECO:0000313" key="1">
    <source>
        <dbReference type="EMBL" id="PNH00499.1"/>
    </source>
</evidence>
<evidence type="ECO:0000313" key="2">
    <source>
        <dbReference type="Proteomes" id="UP000236333"/>
    </source>
</evidence>
<accession>A0A2J7ZJQ9</accession>
<reference evidence="1 2" key="1">
    <citation type="journal article" date="2017" name="Mol. Biol. Evol.">
        <title>The 4-celled Tetrabaena socialis nuclear genome reveals the essential components for genetic control of cell number at the origin of multicellularity in the volvocine lineage.</title>
        <authorList>
            <person name="Featherston J."/>
            <person name="Arakaki Y."/>
            <person name="Hanschen E.R."/>
            <person name="Ferris P.J."/>
            <person name="Michod R.E."/>
            <person name="Olson B.J.S.C."/>
            <person name="Nozaki H."/>
            <person name="Durand P.M."/>
        </authorList>
    </citation>
    <scope>NUCLEOTIDE SEQUENCE [LARGE SCALE GENOMIC DNA]</scope>
    <source>
        <strain evidence="1 2">NIES-571</strain>
    </source>
</reference>
<gene>
    <name evidence="1" type="ORF">TSOC_013672</name>
</gene>
<name>A0A2J7ZJQ9_9CHLO</name>
<keyword evidence="2" id="KW-1185">Reference proteome</keyword>
<dbReference type="EMBL" id="PGGS01001349">
    <property type="protein sequence ID" value="PNH00499.1"/>
    <property type="molecule type" value="Genomic_DNA"/>
</dbReference>
<dbReference type="AlphaFoldDB" id="A0A2J7ZJQ9"/>
<comment type="caution">
    <text evidence="1">The sequence shown here is derived from an EMBL/GenBank/DDBJ whole genome shotgun (WGS) entry which is preliminary data.</text>
</comment>
<sequence>MQGRAAVKLMEVHRFRTHDLVGLFAEASKMPSLKPPQPMLEGINDIGQFLTADPRADFSILSDVTSGQLSFKSFSIEQFVDPACRDQLLWLVNEKAHMAIWAAWAEELQIFCIVITNTH</sequence>
<protein>
    <submittedName>
        <fullName evidence="1">Uncharacterized protein</fullName>
    </submittedName>
</protein>
<organism evidence="1 2">
    <name type="scientific">Tetrabaena socialis</name>
    <dbReference type="NCBI Taxonomy" id="47790"/>
    <lineage>
        <taxon>Eukaryota</taxon>
        <taxon>Viridiplantae</taxon>
        <taxon>Chlorophyta</taxon>
        <taxon>core chlorophytes</taxon>
        <taxon>Chlorophyceae</taxon>
        <taxon>CS clade</taxon>
        <taxon>Chlamydomonadales</taxon>
        <taxon>Tetrabaenaceae</taxon>
        <taxon>Tetrabaena</taxon>
    </lineage>
</organism>